<dbReference type="PROSITE" id="PS50304">
    <property type="entry name" value="TUDOR"/>
    <property type="match status" value="11"/>
</dbReference>
<feature type="domain" description="Tudor" evidence="2">
    <location>
        <begin position="62"/>
        <end position="120"/>
    </location>
</feature>
<feature type="compositionally biased region" description="Basic and acidic residues" evidence="1">
    <location>
        <begin position="2516"/>
        <end position="2537"/>
    </location>
</feature>
<evidence type="ECO:0000259" key="2">
    <source>
        <dbReference type="PROSITE" id="PS50304"/>
    </source>
</evidence>
<dbReference type="SMART" id="SM00333">
    <property type="entry name" value="TUDOR"/>
    <property type="match status" value="13"/>
</dbReference>
<dbReference type="InterPro" id="IPR002999">
    <property type="entry name" value="Tudor"/>
</dbReference>
<name>A0A8X6NLY8_NEPPI</name>
<dbReference type="OrthoDB" id="6433034at2759"/>
<feature type="domain" description="Tudor" evidence="2">
    <location>
        <begin position="1761"/>
        <end position="1819"/>
    </location>
</feature>
<gene>
    <name evidence="3" type="primary">Tdrd1</name>
    <name evidence="3" type="ORF">NPIL_61351</name>
</gene>
<evidence type="ECO:0000313" key="4">
    <source>
        <dbReference type="Proteomes" id="UP000887013"/>
    </source>
</evidence>
<reference evidence="3" key="1">
    <citation type="submission" date="2020-08" db="EMBL/GenBank/DDBJ databases">
        <title>Multicomponent nature underlies the extraordinary mechanical properties of spider dragline silk.</title>
        <authorList>
            <person name="Kono N."/>
            <person name="Nakamura H."/>
            <person name="Mori M."/>
            <person name="Yoshida Y."/>
            <person name="Ohtoshi R."/>
            <person name="Malay A.D."/>
            <person name="Moran D.A.P."/>
            <person name="Tomita M."/>
            <person name="Numata K."/>
            <person name="Arakawa K."/>
        </authorList>
    </citation>
    <scope>NUCLEOTIDE SEQUENCE</scope>
</reference>
<dbReference type="Pfam" id="PF00567">
    <property type="entry name" value="TUDOR"/>
    <property type="match status" value="13"/>
</dbReference>
<evidence type="ECO:0000256" key="1">
    <source>
        <dbReference type="SAM" id="MobiDB-lite"/>
    </source>
</evidence>
<feature type="domain" description="Tudor" evidence="2">
    <location>
        <begin position="901"/>
        <end position="959"/>
    </location>
</feature>
<dbReference type="Gene3D" id="2.40.50.90">
    <property type="match status" value="7"/>
</dbReference>
<dbReference type="EMBL" id="BMAW01059320">
    <property type="protein sequence ID" value="GFT20671.1"/>
    <property type="molecule type" value="Genomic_DNA"/>
</dbReference>
<feature type="compositionally biased region" description="Polar residues" evidence="1">
    <location>
        <begin position="814"/>
        <end position="825"/>
    </location>
</feature>
<dbReference type="CDD" id="cd20379">
    <property type="entry name" value="Tudor_dTUD-like"/>
    <property type="match status" value="2"/>
</dbReference>
<accession>A0A8X6NLY8</accession>
<dbReference type="PANTHER" id="PTHR22948">
    <property type="entry name" value="TUDOR DOMAIN CONTAINING PROTEIN"/>
    <property type="match status" value="1"/>
</dbReference>
<organism evidence="3 4">
    <name type="scientific">Nephila pilipes</name>
    <name type="common">Giant wood spider</name>
    <name type="synonym">Nephila maculata</name>
    <dbReference type="NCBI Taxonomy" id="299642"/>
    <lineage>
        <taxon>Eukaryota</taxon>
        <taxon>Metazoa</taxon>
        <taxon>Ecdysozoa</taxon>
        <taxon>Arthropoda</taxon>
        <taxon>Chelicerata</taxon>
        <taxon>Arachnida</taxon>
        <taxon>Araneae</taxon>
        <taxon>Araneomorphae</taxon>
        <taxon>Entelegynae</taxon>
        <taxon>Araneoidea</taxon>
        <taxon>Nephilidae</taxon>
        <taxon>Nephila</taxon>
    </lineage>
</organism>
<feature type="domain" description="Tudor" evidence="2">
    <location>
        <begin position="1982"/>
        <end position="2040"/>
    </location>
</feature>
<protein>
    <submittedName>
        <fullName evidence="3">Tudor domain-containing protein 1</fullName>
    </submittedName>
</protein>
<feature type="region of interest" description="Disordered" evidence="1">
    <location>
        <begin position="2514"/>
        <end position="2537"/>
    </location>
</feature>
<feature type="domain" description="Tudor" evidence="2">
    <location>
        <begin position="271"/>
        <end position="329"/>
    </location>
</feature>
<feature type="domain" description="Tudor" evidence="2">
    <location>
        <begin position="2641"/>
        <end position="2697"/>
    </location>
</feature>
<dbReference type="Gene3D" id="2.30.30.140">
    <property type="match status" value="13"/>
</dbReference>
<proteinExistence type="predicted"/>
<feature type="domain" description="Tudor" evidence="2">
    <location>
        <begin position="453"/>
        <end position="511"/>
    </location>
</feature>
<feature type="domain" description="Tudor" evidence="2">
    <location>
        <begin position="1323"/>
        <end position="1382"/>
    </location>
</feature>
<feature type="domain" description="Tudor" evidence="2">
    <location>
        <begin position="639"/>
        <end position="697"/>
    </location>
</feature>
<dbReference type="SUPFAM" id="SSF63748">
    <property type="entry name" value="Tudor/PWWP/MBT"/>
    <property type="match status" value="13"/>
</dbReference>
<dbReference type="PANTHER" id="PTHR22948:SF76">
    <property type="entry name" value="FI20010P1-RELATED"/>
    <property type="match status" value="1"/>
</dbReference>
<dbReference type="InterPro" id="IPR035437">
    <property type="entry name" value="SNase_OB-fold_sf"/>
</dbReference>
<dbReference type="InterPro" id="IPR050621">
    <property type="entry name" value="Tudor_domain_containing"/>
</dbReference>
<dbReference type="Proteomes" id="UP000887013">
    <property type="component" value="Unassembled WGS sequence"/>
</dbReference>
<feature type="domain" description="Tudor" evidence="2">
    <location>
        <begin position="1113"/>
        <end position="1171"/>
    </location>
</feature>
<evidence type="ECO:0000313" key="3">
    <source>
        <dbReference type="EMBL" id="GFT20671.1"/>
    </source>
</evidence>
<comment type="caution">
    <text evidence="3">The sequence shown here is derived from an EMBL/GenBank/DDBJ whole genome shotgun (WGS) entry which is preliminary data.</text>
</comment>
<feature type="region of interest" description="Disordered" evidence="1">
    <location>
        <begin position="792"/>
        <end position="836"/>
    </location>
</feature>
<dbReference type="FunFam" id="2.30.30.140:FF:000018">
    <property type="entry name" value="Serine/threonine-protein kinase 31"/>
    <property type="match status" value="6"/>
</dbReference>
<keyword evidence="4" id="KW-1185">Reference proteome</keyword>
<dbReference type="GO" id="GO:0005737">
    <property type="term" value="C:cytoplasm"/>
    <property type="evidence" value="ECO:0007669"/>
    <property type="project" value="UniProtKB-ARBA"/>
</dbReference>
<feature type="domain" description="Tudor" evidence="2">
    <location>
        <begin position="1536"/>
        <end position="1594"/>
    </location>
</feature>
<sequence length="2959" mass="335342">MAQIRQPTPKDAVITFIKGEGGRLKFWALPVSSLELVKTYENHFMKISNDLANSPGLANSSQIPVGYLCAVLSQYKRQWCRARVINVSFSDIVVKLLDYGNEERLSCKDVRKLDDNLSHCKGQAIECILADVWPVHDKWTPEAIHLCEQQLLYETVSCFVVTQFMDIPVVRIAKKGEKEPFVQRLINSNLAFIKSETPNQQMQPVVQPLPNMPYKMNVLDQNTTHLVRISYINPAAQKFFVQLAAAEVELKKMMEDIKMYTSTETLMLVNSPQINTPCLATYNNQSLFYRAIITPFNHNQFSTHFVDYGCSEVKSYKDLRAIPNNFLSLPAQAICCCLVKGETEDLFRFAKCGLLNCHVVGFNGEAYLVHLTPHAQEPVMHRPFTTPTVLPMQTLVYQHQKLKINTAYDVAVSYTNDISEFYCQLTHYKEQLDNISNILNSGYEHETLTIGECVPNFPVCVKFSEDHLWYRAQVVKVNHENDIEVFFVDFGNYDNSALRDVCRLKPDFLELPMQAHKCCLHEVESPTDSTQKDDMFDLFEELTAGQTLVAHIHSVTNDHSHAITLKDKNSTTSINKKIISKFMTIPPLEVSDIEQLYITFFESPASFFAQFEKLSSMDLEKMQVQLNEHYANSQNSSFKPKVGTYVCAKFSVDNMFYRAQVANIVGTNYEVNFIDYGNKDTVPSCNIHPLDKKFMIHPHFGVECGLKSFPPATPVEKLKSLLCENSIRAQMLKTENNKWLIALTEDFTGNVAILELLRQHETLVPRSIHGAGLKGFQGKPMNREEPAMVSNEFRHPKNGYQSLNKLESGKPGRNEQSVNRNNEIFSSPPKEKQNNLQSYSKSFDITSIPPRAYRNVYVSHVLSPSEFYCQIEEESTKLQVMMKSIEDTYTNIDDNFLKLENLTINSPCCAMFEEDGGWYRAQIKQISTDTCTVYYIDYGNTDAIHVSKVKELQREFFNLPPQAIRCKSYNVSPKSESWDSTDIEAFVTMTLEKSFVAQFVESDENGIYSVNLVSIGKLQEDVLNKEFVSLGHGRLEDSSKIIVLNPHAASSNLTFPVPEVDIGSRKDVIVTYGLNPGEVFCQLKSFEKNFKKMMLDMQDYYNKVSAGEALIDRPHQNMICVCQFSLDSAWYRAEIKKVEKNSLTVLYVDYGNCEIVDKKKICSINQDFTLLPIQGIKCHLKGIKPLEKTWTTNQNISRYFEGDIYCHFLAKQEDSFIVDMFCNQRNIAEYLIKDGLALSDIPVVNQEFPLETLESIKPQVMQPLLQREISFATGQLLSVIVSFIESPFKFWCQLMDEAEILEQLVTDIESQYLEGSHPIDAIALNPGTYCMVKYSVNETWYRAQIKSCLPEKEFEVFYIDYGNSEVTTLSEIAAILPQFLEIPPQCFQCCLLKSSSNCDMKATEKFQAEVDEAEDITAKVENVINNICTLSLLIEKDGEEINISDLLFEKDSEEVNVSPSNFDFSGEMCTSLPIGVPRFLPPDVPLGNQEGLVIVINSPHDFFIQLAANENGIDELLSELCESCESKTEAQNEIHNPCVGYACCAKFSEDNNWYRAEVINLEETTAEVLFVDYGNINSVPKDTLKPLDPKFLDIPPYAIRCKLNGITSTNDQWSDVAIEAFQDMVLNCQLGITFISKDIPAIVNISKEDKDVAQSLIDMELANVDTCPETEEAYADDHLTTVEDQLHSLPSDLSYPQRKLSSSKLPVKISYVDSYDKFYVTPLELSTELDTVMKTLEILYSPSDDTASNSTKTSVPDVLEDPCVSLPCVAKYSEDGAWYRAVISDIEGENIYVYFVDYGNSEVSSLKNLRPLTPELIKIPPIAIECKLYAIQANDGKETEITAKLEEYFIEELELDMQVFKLSEPYEVRLYHDGDLAEILCQKGLATEVIPPLENVQKLLTENLNENGEKNLEICVESPNDTSCIVPLRSFNKEEMLVDFKHWELENDIIVVYGVPNEIDGDLTDFQEKLQLACNENEQVPNINIYDFCVARYIDDEKWYRAQVVAISGDNFKVKLIDYGNSEIVKLEHICKLPVEFINQPQFSTKFCLSGFKVIEGQNDNLQIKIEEYLYSDHILVKLCKYSCNVPNICITNMLCEDVDIVKVLLNDQLVSPQYITNAQFSGEFKATVENIVEDLFYLFPIQFIHERKILQNSLTEVCCEESLSFEEFNPRSLYAAKVKDNWSRVSITRLNDSSTSALVNCVDYGFETELELTRLAVLPEEFWHKPLMILQCTITNFEESSCNIKEKDMEKFAGNVFLFELKKSFPLKYPFEVKLLEKDSNRLPDTNQEHPSQPSEIIGVDEKVVPSEDTVLSEVSISGEGKKAMVILENAASDEELQKSNNDEEEMTSIPECEFNEQLSGVQNISNDIETCDLNSSQSSMNSPKNVSNLILNETELSNLTGSEIADNFEESNDIHNPDHQNSEIKEQLSNDNDLSFNQDKVDHNYKIQDDAGTLLSNEVENYRVESSELENLNGGINAEGDEWDERPECDIKQNTEQVETKNNESFEVAEEQLSEEKTSFQNIKEEETNNSEKCKDEFTEDSLELHNNIADKHSSGDIHMKEIHCSESDSKDELYSDVLTDIVHQQLSGKVDVYVSDIVISNGSVVLTVIPYDLHLKLISTLGETFQNIYSKKEPGLKSYSVSDLCVVCSDDTWFRGKILNLVEDKMDLFLIDYGITKTVDRALAVDLEPEHKTIPPFAVKCSLASVYCPPDKSDDTKNFLCDLLANVQATGKDVSIEVIKTEDHLQQVNLFLVHKNVLFELLSHNLITQKLSTPITNPGKYNAQASYIDTTSGSFQLYINLVDELDDLQSLRDTMNNSYPLSSQKASVVESGVFAVMHKATWHRGRITSCNNGPCLFLVDSGETISVDSDLYPLLPEHTMQPPFAMPCQLPGKIIDSADVLLALKDIFTTDKFLVSVDIESESYSLNAKVMDEALMEKIKNVWHSGQSIASDPDST</sequence>